<feature type="domain" description="Fibronectin type-III" evidence="4">
    <location>
        <begin position="124"/>
        <end position="220"/>
    </location>
</feature>
<dbReference type="PROSITE" id="PS50835">
    <property type="entry name" value="IG_LIKE"/>
    <property type="match status" value="1"/>
</dbReference>
<evidence type="ECO:0000256" key="2">
    <source>
        <dbReference type="SAM" id="MobiDB-lite"/>
    </source>
</evidence>
<dbReference type="Proteomes" id="UP001347796">
    <property type="component" value="Unassembled WGS sequence"/>
</dbReference>
<dbReference type="InterPro" id="IPR050964">
    <property type="entry name" value="Striated_Muscle_Regulatory"/>
</dbReference>
<feature type="domain" description="Ig-like" evidence="3">
    <location>
        <begin position="20"/>
        <end position="117"/>
    </location>
</feature>
<dbReference type="InterPro" id="IPR036179">
    <property type="entry name" value="Ig-like_dom_sf"/>
</dbReference>
<dbReference type="Gene3D" id="2.60.40.10">
    <property type="entry name" value="Immunoglobulins"/>
    <property type="match status" value="5"/>
</dbReference>
<feature type="compositionally biased region" description="Basic and acidic residues" evidence="2">
    <location>
        <begin position="220"/>
        <end position="231"/>
    </location>
</feature>
<dbReference type="InterPro" id="IPR003961">
    <property type="entry name" value="FN3_dom"/>
</dbReference>
<reference evidence="5 6" key="1">
    <citation type="submission" date="2024-01" db="EMBL/GenBank/DDBJ databases">
        <title>The genome of the rayed Mediterranean limpet Patella caerulea (Linnaeus, 1758).</title>
        <authorList>
            <person name="Anh-Thu Weber A."/>
            <person name="Halstead-Nussloch G."/>
        </authorList>
    </citation>
    <scope>NUCLEOTIDE SEQUENCE [LARGE SCALE GENOMIC DNA]</scope>
    <source>
        <strain evidence="5">AATW-2023a</strain>
        <tissue evidence="5">Whole specimen</tissue>
    </source>
</reference>
<comment type="caution">
    <text evidence="5">The sequence shown here is derived from an EMBL/GenBank/DDBJ whole genome shotgun (WGS) entry which is preliminary data.</text>
</comment>
<dbReference type="InterPro" id="IPR007110">
    <property type="entry name" value="Ig-like_dom"/>
</dbReference>
<gene>
    <name evidence="5" type="ORF">SNE40_014093</name>
</gene>
<dbReference type="EMBL" id="JAZGQO010000010">
    <property type="protein sequence ID" value="KAK6175692.1"/>
    <property type="molecule type" value="Genomic_DNA"/>
</dbReference>
<keyword evidence="1" id="KW-0677">Repeat</keyword>
<dbReference type="InterPro" id="IPR036116">
    <property type="entry name" value="FN3_sf"/>
</dbReference>
<dbReference type="InterPro" id="IPR013098">
    <property type="entry name" value="Ig_I-set"/>
</dbReference>
<dbReference type="SMART" id="SM00060">
    <property type="entry name" value="FN3"/>
    <property type="match status" value="3"/>
</dbReference>
<organism evidence="5 6">
    <name type="scientific">Patella caerulea</name>
    <name type="common">Rayed Mediterranean limpet</name>
    <dbReference type="NCBI Taxonomy" id="87958"/>
    <lineage>
        <taxon>Eukaryota</taxon>
        <taxon>Metazoa</taxon>
        <taxon>Spiralia</taxon>
        <taxon>Lophotrochozoa</taxon>
        <taxon>Mollusca</taxon>
        <taxon>Gastropoda</taxon>
        <taxon>Patellogastropoda</taxon>
        <taxon>Patelloidea</taxon>
        <taxon>Patellidae</taxon>
        <taxon>Patella</taxon>
    </lineage>
</organism>
<sequence length="584" mass="65896">MKYLAIQLLVVYHYFFIIVSSLIKIDDQLRNVIVDKGERAKFICKIVTHPLDTDRIRLHWKHNGKLINTSDHGKFVVKSEKSKHTLVIKNVNQKDGGVYMCIAAVGIDMDMSSAHLTVRNAPDPPVDVQVITCHGHSAEIMWTPGASNGDPISKYIVQFNTSENSNNWFNYFEEFPGDMNNVFVELSPWGTYSFRVIARNSVGMSKPSQSTVRNCTTPPDRPDGNPKDVRTRTDRKGMLVIEWTPMHRLLHHGPAFCYHVYWRPKGSTYWQSAVVADPSISYFEKEVETVYGYYEIQVKSENSLGESYQPAFVYQGHSGEDEPLISPKDFRLDPNYPVEPHTAHFIWEAVDTAEDKIRGSFRGYQLRYWKSSEGRFKMKNVDIIIDTSDGSHGTDVRVALADLPAYTALRAQVTVKNSHYAGPPSQTIDFFTPEGEPGPVRKLHTEAYGMSYVLLKWLPPDEPNGLLIGYDIGYQTVSGKTLGSIQALKPQITNPSKLGARITGLDADHEYRFYVWARTAAGRGDSAYLDIKTADGKRARNYYRAANGQLESAYHDESSDSSHRTVCSILVISLTIITLAVFHH</sequence>
<dbReference type="SMART" id="SM00409">
    <property type="entry name" value="IG"/>
    <property type="match status" value="1"/>
</dbReference>
<evidence type="ECO:0000259" key="4">
    <source>
        <dbReference type="PROSITE" id="PS50853"/>
    </source>
</evidence>
<feature type="domain" description="Fibronectin type-III" evidence="4">
    <location>
        <begin position="439"/>
        <end position="539"/>
    </location>
</feature>
<evidence type="ECO:0000313" key="5">
    <source>
        <dbReference type="EMBL" id="KAK6175692.1"/>
    </source>
</evidence>
<protein>
    <submittedName>
        <fullName evidence="5">Uncharacterized protein</fullName>
    </submittedName>
</protein>
<dbReference type="PROSITE" id="PS50853">
    <property type="entry name" value="FN3"/>
    <property type="match status" value="4"/>
</dbReference>
<accession>A0AAN8PC62</accession>
<dbReference type="Pfam" id="PF00041">
    <property type="entry name" value="fn3"/>
    <property type="match status" value="2"/>
</dbReference>
<evidence type="ECO:0000313" key="6">
    <source>
        <dbReference type="Proteomes" id="UP001347796"/>
    </source>
</evidence>
<dbReference type="CDD" id="cd00063">
    <property type="entry name" value="FN3"/>
    <property type="match status" value="4"/>
</dbReference>
<dbReference type="Pfam" id="PF07679">
    <property type="entry name" value="I-set"/>
    <property type="match status" value="1"/>
</dbReference>
<name>A0AAN8PC62_PATCE</name>
<feature type="domain" description="Fibronectin type-III" evidence="4">
    <location>
        <begin position="222"/>
        <end position="321"/>
    </location>
</feature>
<dbReference type="InterPro" id="IPR003599">
    <property type="entry name" value="Ig_sub"/>
</dbReference>
<dbReference type="InterPro" id="IPR013783">
    <property type="entry name" value="Ig-like_fold"/>
</dbReference>
<evidence type="ECO:0000256" key="1">
    <source>
        <dbReference type="ARBA" id="ARBA00022737"/>
    </source>
</evidence>
<dbReference type="PANTHER" id="PTHR13817">
    <property type="entry name" value="TITIN"/>
    <property type="match status" value="1"/>
</dbReference>
<keyword evidence="6" id="KW-1185">Reference proteome</keyword>
<dbReference type="AlphaFoldDB" id="A0AAN8PC62"/>
<evidence type="ECO:0000259" key="3">
    <source>
        <dbReference type="PROSITE" id="PS50835"/>
    </source>
</evidence>
<proteinExistence type="predicted"/>
<feature type="region of interest" description="Disordered" evidence="2">
    <location>
        <begin position="205"/>
        <end position="231"/>
    </location>
</feature>
<feature type="compositionally biased region" description="Polar residues" evidence="2">
    <location>
        <begin position="205"/>
        <end position="217"/>
    </location>
</feature>
<dbReference type="SUPFAM" id="SSF48726">
    <property type="entry name" value="Immunoglobulin"/>
    <property type="match status" value="1"/>
</dbReference>
<dbReference type="PANTHER" id="PTHR13817:SF136">
    <property type="entry name" value="NEURAL CELL ADHESION MOLECULE L1-LIKE PROTEIN"/>
    <property type="match status" value="1"/>
</dbReference>
<feature type="domain" description="Fibronectin type-III" evidence="4">
    <location>
        <begin position="326"/>
        <end position="435"/>
    </location>
</feature>
<dbReference type="SUPFAM" id="SSF49265">
    <property type="entry name" value="Fibronectin type III"/>
    <property type="match status" value="2"/>
</dbReference>